<organism evidence="2 3">
    <name type="scientific">Hericium alpestre</name>
    <dbReference type="NCBI Taxonomy" id="135208"/>
    <lineage>
        <taxon>Eukaryota</taxon>
        <taxon>Fungi</taxon>
        <taxon>Dikarya</taxon>
        <taxon>Basidiomycota</taxon>
        <taxon>Agaricomycotina</taxon>
        <taxon>Agaricomycetes</taxon>
        <taxon>Russulales</taxon>
        <taxon>Hericiaceae</taxon>
        <taxon>Hericium</taxon>
    </lineage>
</organism>
<proteinExistence type="predicted"/>
<sequence>MRSAPSVSSFTIPSLKKQKAEEDEKRAALLANLRNRRALRVRDARRALRERPSDSAVQTSSGPISCLRIGSPAAYHQVQPRWVEITRRRDLKRIPALQEIQFYADFSIVPGVALAEAFHGYGLDDPSTPGIDDPNQEFLFVLHWPGLFEDIAKVYSFHSRELRTTGRMAQWMAYAYSSFFAQKARVSQINLAWGINGPLYPDGVRFDQLRLVRLYTLDGRIWHTDMIVSMAVRSALKVARPID</sequence>
<name>A0A4Z0A810_9AGAM</name>
<reference evidence="2 3" key="1">
    <citation type="submission" date="2019-02" db="EMBL/GenBank/DDBJ databases">
        <title>Genome sequencing of the rare red list fungi Hericium alpestre (H. flagellum).</title>
        <authorList>
            <person name="Buettner E."/>
            <person name="Kellner H."/>
        </authorList>
    </citation>
    <scope>NUCLEOTIDE SEQUENCE [LARGE SCALE GENOMIC DNA]</scope>
    <source>
        <strain evidence="2 3">DSM 108284</strain>
    </source>
</reference>
<dbReference type="OrthoDB" id="2820056at2759"/>
<gene>
    <name evidence="2" type="ORF">EWM64_g1566</name>
</gene>
<evidence type="ECO:0000313" key="3">
    <source>
        <dbReference type="Proteomes" id="UP000298061"/>
    </source>
</evidence>
<comment type="caution">
    <text evidence="2">The sequence shown here is derived from an EMBL/GenBank/DDBJ whole genome shotgun (WGS) entry which is preliminary data.</text>
</comment>
<feature type="compositionally biased region" description="Polar residues" evidence="1">
    <location>
        <begin position="1"/>
        <end position="12"/>
    </location>
</feature>
<protein>
    <submittedName>
        <fullName evidence="2">Uncharacterized protein</fullName>
    </submittedName>
</protein>
<dbReference type="Proteomes" id="UP000298061">
    <property type="component" value="Unassembled WGS sequence"/>
</dbReference>
<feature type="region of interest" description="Disordered" evidence="1">
    <location>
        <begin position="1"/>
        <end position="23"/>
    </location>
</feature>
<dbReference type="EMBL" id="SFCI01000108">
    <property type="protein sequence ID" value="TFY82443.1"/>
    <property type="molecule type" value="Genomic_DNA"/>
</dbReference>
<evidence type="ECO:0000313" key="2">
    <source>
        <dbReference type="EMBL" id="TFY82443.1"/>
    </source>
</evidence>
<accession>A0A4Z0A810</accession>
<dbReference type="AlphaFoldDB" id="A0A4Z0A810"/>
<keyword evidence="3" id="KW-1185">Reference proteome</keyword>
<evidence type="ECO:0000256" key="1">
    <source>
        <dbReference type="SAM" id="MobiDB-lite"/>
    </source>
</evidence>